<keyword evidence="9" id="KW-1185">Reference proteome</keyword>
<dbReference type="GO" id="GO:0004185">
    <property type="term" value="F:serine-type carboxypeptidase activity"/>
    <property type="evidence" value="ECO:0007669"/>
    <property type="project" value="InterPro"/>
</dbReference>
<evidence type="ECO:0000256" key="4">
    <source>
        <dbReference type="ARBA" id="ARBA00022801"/>
    </source>
</evidence>
<dbReference type="GO" id="GO:0006508">
    <property type="term" value="P:proteolysis"/>
    <property type="evidence" value="ECO:0007669"/>
    <property type="project" value="UniProtKB-KW"/>
</dbReference>
<protein>
    <recommendedName>
        <fullName evidence="10">Peptidase S10</fullName>
    </recommendedName>
</protein>
<organism evidence="8 9">
    <name type="scientific">Telmatocola sphagniphila</name>
    <dbReference type="NCBI Taxonomy" id="1123043"/>
    <lineage>
        <taxon>Bacteria</taxon>
        <taxon>Pseudomonadati</taxon>
        <taxon>Planctomycetota</taxon>
        <taxon>Planctomycetia</taxon>
        <taxon>Gemmatales</taxon>
        <taxon>Gemmataceae</taxon>
    </lineage>
</organism>
<evidence type="ECO:0000313" key="8">
    <source>
        <dbReference type="EMBL" id="QVL30025.1"/>
    </source>
</evidence>
<feature type="compositionally biased region" description="Basic and acidic residues" evidence="6">
    <location>
        <begin position="24"/>
        <end position="45"/>
    </location>
</feature>
<keyword evidence="4" id="KW-0378">Hydrolase</keyword>
<evidence type="ECO:0000256" key="6">
    <source>
        <dbReference type="SAM" id="MobiDB-lite"/>
    </source>
</evidence>
<dbReference type="PANTHER" id="PTHR11802">
    <property type="entry name" value="SERINE PROTEASE FAMILY S10 SERINE CARBOXYPEPTIDASE"/>
    <property type="match status" value="1"/>
</dbReference>
<dbReference type="InterPro" id="IPR001563">
    <property type="entry name" value="Peptidase_S10"/>
</dbReference>
<keyword evidence="1" id="KW-0121">Carboxypeptidase</keyword>
<dbReference type="EMBL" id="CP074694">
    <property type="protein sequence ID" value="QVL30025.1"/>
    <property type="molecule type" value="Genomic_DNA"/>
</dbReference>
<keyword evidence="5" id="KW-0325">Glycoprotein</keyword>
<keyword evidence="3 7" id="KW-0732">Signal</keyword>
<dbReference type="RefSeq" id="WP_213493909.1">
    <property type="nucleotide sequence ID" value="NZ_CP074694.1"/>
</dbReference>
<dbReference type="Gene3D" id="3.40.50.1820">
    <property type="entry name" value="alpha/beta hydrolase"/>
    <property type="match status" value="1"/>
</dbReference>
<evidence type="ECO:0000256" key="1">
    <source>
        <dbReference type="ARBA" id="ARBA00022645"/>
    </source>
</evidence>
<dbReference type="InterPro" id="IPR029058">
    <property type="entry name" value="AB_hydrolase_fold"/>
</dbReference>
<dbReference type="Pfam" id="PF00450">
    <property type="entry name" value="Peptidase_S10"/>
    <property type="match status" value="1"/>
</dbReference>
<gene>
    <name evidence="8" type="ORF">KIH39_14245</name>
</gene>
<dbReference type="KEGG" id="tsph:KIH39_14245"/>
<evidence type="ECO:0000256" key="3">
    <source>
        <dbReference type="ARBA" id="ARBA00022729"/>
    </source>
</evidence>
<reference evidence="8" key="1">
    <citation type="submission" date="2021-05" db="EMBL/GenBank/DDBJ databases">
        <title>Complete genome sequence of the cellulolytic planctomycete Telmatocola sphagniphila SP2T and characterization of the first cellulase from planctomycetes.</title>
        <authorList>
            <person name="Rakitin A.L."/>
            <person name="Beletsky A.V."/>
            <person name="Naumoff D.G."/>
            <person name="Kulichevskaya I.S."/>
            <person name="Mardanov A.V."/>
            <person name="Ravin N.V."/>
            <person name="Dedysh S.N."/>
        </authorList>
    </citation>
    <scope>NUCLEOTIDE SEQUENCE</scope>
    <source>
        <strain evidence="8">SP2T</strain>
    </source>
</reference>
<keyword evidence="2" id="KW-0645">Protease</keyword>
<evidence type="ECO:0000256" key="7">
    <source>
        <dbReference type="SAM" id="SignalP"/>
    </source>
</evidence>
<feature type="signal peptide" evidence="7">
    <location>
        <begin position="1"/>
        <end position="20"/>
    </location>
</feature>
<evidence type="ECO:0000256" key="5">
    <source>
        <dbReference type="ARBA" id="ARBA00023180"/>
    </source>
</evidence>
<feature type="chain" id="PRO_5034201976" description="Peptidase S10" evidence="7">
    <location>
        <begin position="21"/>
        <end position="508"/>
    </location>
</feature>
<dbReference type="PANTHER" id="PTHR11802:SF3">
    <property type="entry name" value="RETINOID-INDUCIBLE SERINE CARBOXYPEPTIDASE"/>
    <property type="match status" value="1"/>
</dbReference>
<dbReference type="Proteomes" id="UP000676194">
    <property type="component" value="Chromosome"/>
</dbReference>
<accession>A0A8E6ETF5</accession>
<evidence type="ECO:0000256" key="2">
    <source>
        <dbReference type="ARBA" id="ARBA00022670"/>
    </source>
</evidence>
<feature type="region of interest" description="Disordered" evidence="6">
    <location>
        <begin position="23"/>
        <end position="47"/>
    </location>
</feature>
<dbReference type="SUPFAM" id="SSF53474">
    <property type="entry name" value="alpha/beta-Hydrolases"/>
    <property type="match status" value="1"/>
</dbReference>
<evidence type="ECO:0008006" key="10">
    <source>
        <dbReference type="Google" id="ProtNLM"/>
    </source>
</evidence>
<proteinExistence type="predicted"/>
<dbReference type="AlphaFoldDB" id="A0A8E6ETF5"/>
<evidence type="ECO:0000313" key="9">
    <source>
        <dbReference type="Proteomes" id="UP000676194"/>
    </source>
</evidence>
<name>A0A8E6ETF5_9BACT</name>
<sequence length="508" mass="57165">MRSFLLLLFLAMFVPGSAVWTQEPAKKEDAPAKKETPGKDKEGAVKTRHTVALPGGKQLDYEAIAGLMTLKDDDGKPRADISFTYYRLLGDSASKRPITFTFNGGPGSSSVWLHMGAFGPKKVAMNDAGEPLPPPYKLVENEFTLLDLTDLVFIDPVGTGYSRPATGQTTKAFTGVTEDISSVGDFIYQFTNKYERWSSAKFLAGESYGTTRASGLSGYLQDTHGMNLNGIMLISAILNFQTARFDEGNDLPYILFLPTYTATAWYHKKLNPELQKDLEKTLAEVEKFAENEYTLALMKGAKLSEEDRQKIAQKLGDYTGLSKSFLIRANLRVDQPRFCKELLRSDRLNVGRYDSRLKGIDKDAAGERPDYDPSYASVQGTYTAMFNDYMRNQLNYKSELKYEILTGKVQPWEYGPARNRYLNVAPTLRAAMTANKNLKLFVASGHYDLATPYFATNYTLDHLGLEPEVRKNIRVSYYEAGHMMYAHKASHEKLRKDIEQFYKDALTK</sequence>